<protein>
    <submittedName>
        <fullName evidence="1">Uncharacterized protein</fullName>
    </submittedName>
</protein>
<evidence type="ECO:0000313" key="2">
    <source>
        <dbReference type="Proteomes" id="UP000182975"/>
    </source>
</evidence>
<dbReference type="KEGG" id="ddt:AAY81_01080"/>
<evidence type="ECO:0000313" key="1">
    <source>
        <dbReference type="EMBL" id="SEO98187.1"/>
    </source>
</evidence>
<dbReference type="STRING" id="79604.AAY81_01080"/>
<dbReference type="EMBL" id="FOEC01000015">
    <property type="protein sequence ID" value="SEO98187.1"/>
    <property type="molecule type" value="Genomic_DNA"/>
</dbReference>
<name>A0A172RW86_9ACTN</name>
<dbReference type="RefSeq" id="WP_066660346.1">
    <property type="nucleotide sequence ID" value="NZ_CP011402.1"/>
</dbReference>
<dbReference type="Proteomes" id="UP000182975">
    <property type="component" value="Unassembled WGS sequence"/>
</dbReference>
<gene>
    <name evidence="1" type="ORF">SAMN02910314_01813</name>
</gene>
<keyword evidence="2" id="KW-1185">Reference proteome</keyword>
<dbReference type="AlphaFoldDB" id="A0A172RW86"/>
<sequence>MFQQDYLMKLIMQFIQGIQRSMERASSENDEGDPESAADLLEATIGVATEIDGGVLLSLSPDSIASVLQVSGTDPGVAEYIGRTMFLESDYLARAGRAEDAQLRLDQARALADAYGFELSESLGGEGSMRQFLQQEQAE</sequence>
<reference evidence="2" key="1">
    <citation type="submission" date="2016-10" db="EMBL/GenBank/DDBJ databases">
        <authorList>
            <person name="Varghese N."/>
        </authorList>
    </citation>
    <scope>NUCLEOTIDE SEQUENCE [LARGE SCALE GENOMIC DNA]</scope>
    <source>
        <strain evidence="2">DSM 21843</strain>
    </source>
</reference>
<accession>A0A172RW86</accession>
<proteinExistence type="predicted"/>
<organism evidence="1 2">
    <name type="scientific">Denitrobacterium detoxificans</name>
    <dbReference type="NCBI Taxonomy" id="79604"/>
    <lineage>
        <taxon>Bacteria</taxon>
        <taxon>Bacillati</taxon>
        <taxon>Actinomycetota</taxon>
        <taxon>Coriobacteriia</taxon>
        <taxon>Eggerthellales</taxon>
        <taxon>Eggerthellaceae</taxon>
        <taxon>Denitrobacterium</taxon>
    </lineage>
</organism>